<dbReference type="RefSeq" id="WP_344499721.1">
    <property type="nucleotide sequence ID" value="NZ_BAAAUD010000061.1"/>
</dbReference>
<dbReference type="Proteomes" id="UP001500403">
    <property type="component" value="Unassembled WGS sequence"/>
</dbReference>
<feature type="compositionally biased region" description="Pro residues" evidence="1">
    <location>
        <begin position="13"/>
        <end position="36"/>
    </location>
</feature>
<feature type="region of interest" description="Disordered" evidence="1">
    <location>
        <begin position="1"/>
        <end position="36"/>
    </location>
</feature>
<dbReference type="EMBL" id="BAAAUD010000061">
    <property type="protein sequence ID" value="GAA2967663.1"/>
    <property type="molecule type" value="Genomic_DNA"/>
</dbReference>
<protein>
    <recommendedName>
        <fullName evidence="5">Integral membrane protein</fullName>
    </recommendedName>
</protein>
<evidence type="ECO:0000313" key="3">
    <source>
        <dbReference type="EMBL" id="GAA2967663.1"/>
    </source>
</evidence>
<feature type="transmembrane region" description="Helical" evidence="2">
    <location>
        <begin position="99"/>
        <end position="119"/>
    </location>
</feature>
<accession>A0ABN3XPK0</accession>
<evidence type="ECO:0000313" key="4">
    <source>
        <dbReference type="Proteomes" id="UP001500403"/>
    </source>
</evidence>
<keyword evidence="2" id="KW-0472">Membrane</keyword>
<keyword evidence="2" id="KW-1133">Transmembrane helix</keyword>
<organism evidence="3 4">
    <name type="scientific">Streptomyces enissocaesilis</name>
    <dbReference type="NCBI Taxonomy" id="332589"/>
    <lineage>
        <taxon>Bacteria</taxon>
        <taxon>Bacillati</taxon>
        <taxon>Actinomycetota</taxon>
        <taxon>Actinomycetes</taxon>
        <taxon>Kitasatosporales</taxon>
        <taxon>Streptomycetaceae</taxon>
        <taxon>Streptomyces</taxon>
        <taxon>Streptomyces rochei group</taxon>
    </lineage>
</organism>
<evidence type="ECO:0008006" key="5">
    <source>
        <dbReference type="Google" id="ProtNLM"/>
    </source>
</evidence>
<keyword evidence="2" id="KW-0812">Transmembrane</keyword>
<feature type="transmembrane region" description="Helical" evidence="2">
    <location>
        <begin position="64"/>
        <end position="87"/>
    </location>
</feature>
<feature type="transmembrane region" description="Helical" evidence="2">
    <location>
        <begin position="183"/>
        <end position="203"/>
    </location>
</feature>
<feature type="compositionally biased region" description="Low complexity" evidence="1">
    <location>
        <begin position="1"/>
        <end position="12"/>
    </location>
</feature>
<name>A0ABN3XPK0_9ACTN</name>
<evidence type="ECO:0000256" key="2">
    <source>
        <dbReference type="SAM" id="Phobius"/>
    </source>
</evidence>
<keyword evidence="4" id="KW-1185">Reference proteome</keyword>
<feature type="transmembrane region" description="Helical" evidence="2">
    <location>
        <begin position="131"/>
        <end position="150"/>
    </location>
</feature>
<proteinExistence type="predicted"/>
<gene>
    <name evidence="3" type="ORF">GCM10010446_61770</name>
</gene>
<reference evidence="3 4" key="1">
    <citation type="journal article" date="2019" name="Int. J. Syst. Evol. Microbiol.">
        <title>The Global Catalogue of Microorganisms (GCM) 10K type strain sequencing project: providing services to taxonomists for standard genome sequencing and annotation.</title>
        <authorList>
            <consortium name="The Broad Institute Genomics Platform"/>
            <consortium name="The Broad Institute Genome Sequencing Center for Infectious Disease"/>
            <person name="Wu L."/>
            <person name="Ma J."/>
        </authorList>
    </citation>
    <scope>NUCLEOTIDE SEQUENCE [LARGE SCALE GENOMIC DNA]</scope>
    <source>
        <strain evidence="3 4">JCM 9088</strain>
    </source>
</reference>
<sequence length="208" mass="21726">MSQSWQPQYNPGNQPPMPQQPPGPPPGFGAPPSAPGPFPMQPGYAYPAAPYAPYGQQPNSGKPVAAFFLGLLVSVGLASLYSLVIYASYEDTSQDVARVLYVAHALLNAAAVGTVVGLLARGRTGAHIGGAVVAMLGAFFGYTNGVALIFTDVGGMSAFSDMMEDDPLTPAKAWWGNPSDPELISLFGLLAAAVVAWGMAFLIGRRRR</sequence>
<comment type="caution">
    <text evidence="3">The sequence shown here is derived from an EMBL/GenBank/DDBJ whole genome shotgun (WGS) entry which is preliminary data.</text>
</comment>
<evidence type="ECO:0000256" key="1">
    <source>
        <dbReference type="SAM" id="MobiDB-lite"/>
    </source>
</evidence>